<dbReference type="Gene3D" id="1.10.10.750">
    <property type="entry name" value="Ypt/Rab-GAP domain of gyp1p, domain 1"/>
    <property type="match status" value="1"/>
</dbReference>
<gene>
    <name evidence="4" type="ORF">Cvel_5999</name>
</gene>
<feature type="compositionally biased region" description="Polar residues" evidence="2">
    <location>
        <begin position="476"/>
        <end position="487"/>
    </location>
</feature>
<name>A0A0G4H9N1_9ALVE</name>
<dbReference type="GO" id="GO:0031267">
    <property type="term" value="F:small GTPase binding"/>
    <property type="evidence" value="ECO:0007669"/>
    <property type="project" value="TreeGrafter"/>
</dbReference>
<keyword evidence="1" id="KW-0343">GTPase activation</keyword>
<reference evidence="4" key="1">
    <citation type="submission" date="2014-11" db="EMBL/GenBank/DDBJ databases">
        <authorList>
            <person name="Otto D Thomas"/>
            <person name="Naeem Raeece"/>
        </authorList>
    </citation>
    <scope>NUCLEOTIDE SEQUENCE</scope>
</reference>
<dbReference type="EMBL" id="CDMZ01002072">
    <property type="protein sequence ID" value="CEM40617.1"/>
    <property type="molecule type" value="Genomic_DNA"/>
</dbReference>
<dbReference type="InterPro" id="IPR035969">
    <property type="entry name" value="Rab-GAP_TBC_sf"/>
</dbReference>
<feature type="domain" description="Rab-GAP TBC" evidence="3">
    <location>
        <begin position="171"/>
        <end position="360"/>
    </location>
</feature>
<accession>A0A0G4H9N1</accession>
<feature type="compositionally biased region" description="Basic and acidic residues" evidence="2">
    <location>
        <begin position="1"/>
        <end position="10"/>
    </location>
</feature>
<dbReference type="InterPro" id="IPR050302">
    <property type="entry name" value="Rab_GAP_TBC_domain"/>
</dbReference>
<feature type="compositionally biased region" description="Polar residues" evidence="2">
    <location>
        <begin position="430"/>
        <end position="442"/>
    </location>
</feature>
<dbReference type="SMART" id="SM00164">
    <property type="entry name" value="TBC"/>
    <property type="match status" value="1"/>
</dbReference>
<dbReference type="AlphaFoldDB" id="A0A0G4H9N1"/>
<feature type="compositionally biased region" description="Basic and acidic residues" evidence="2">
    <location>
        <begin position="35"/>
        <end position="57"/>
    </location>
</feature>
<evidence type="ECO:0000259" key="3">
    <source>
        <dbReference type="PROSITE" id="PS50086"/>
    </source>
</evidence>
<dbReference type="Gene3D" id="1.10.8.270">
    <property type="entry name" value="putative rabgap domain of human tbc1 domain family member 14 like domains"/>
    <property type="match status" value="1"/>
</dbReference>
<feature type="compositionally biased region" description="Acidic residues" evidence="2">
    <location>
        <begin position="101"/>
        <end position="117"/>
    </location>
</feature>
<feature type="compositionally biased region" description="Basic and acidic residues" evidence="2">
    <location>
        <begin position="91"/>
        <end position="100"/>
    </location>
</feature>
<feature type="compositionally biased region" description="Low complexity" evidence="2">
    <location>
        <begin position="533"/>
        <end position="548"/>
    </location>
</feature>
<feature type="region of interest" description="Disordered" evidence="2">
    <location>
        <begin position="527"/>
        <end position="730"/>
    </location>
</feature>
<evidence type="ECO:0000256" key="2">
    <source>
        <dbReference type="SAM" id="MobiDB-lite"/>
    </source>
</evidence>
<dbReference type="PANTHER" id="PTHR47219">
    <property type="entry name" value="RAB GTPASE-ACTIVATING PROTEIN 1-LIKE"/>
    <property type="match status" value="1"/>
</dbReference>
<dbReference type="PROSITE" id="PS50086">
    <property type="entry name" value="TBC_RABGAP"/>
    <property type="match status" value="1"/>
</dbReference>
<proteinExistence type="predicted"/>
<feature type="region of interest" description="Disordered" evidence="2">
    <location>
        <begin position="1"/>
        <end position="126"/>
    </location>
</feature>
<protein>
    <recommendedName>
        <fullName evidence="3">Rab-GAP TBC domain-containing protein</fullName>
    </recommendedName>
</protein>
<sequence>MSMEHVRDFLEESSPASQRERGLPSNAVHSFAFARGERERGRERDDSPFHPDRDRETQYFGLRGPTEGFAFWPTDSRPASAASRGVPPYAPDRRVKRETVLEDEEEWHDSEGDSEEGGESRGERGFAFSPSPCGSARMDLQQLENWRIACIDFDSFLQKQWAFVKEQVRLGIPDCLRGFVWQKLAASRDFLENLPPDTYWRLREIPRAPFDGTILRDVGRTFPKNVLFTQRTGWGQHALFNVVRAYSLFNPEVGYCQGMGFVAGFLLMFMQEEDAFWMIVALLEKYEMSGLFKPGLPLLDKLFYQLECLLEVHLPHLHHHLQRQNVQPSMFASEWFMTLFTANFGLETVARIWDVFLASGWKIIFCVALAIMQLLEESLLGESFEQILLGLKNVKLSLSSDDLINRALSFKISSKNFGDWGEEWSRTHAPATQTKPPSNTQHVGGVQSSSAPGGPPPPSHYSHTETQGHPTVVGPRQSSHPSSSTAGVSIPPAASFPFSFSFSPTNDSHWPAPAAEEIDELQEVEDHLHAHSHSPPAVGGPPSSSHPPNAFGGTPSQRSGITPAVHTANFGGVPPVTREVRGVLPGGESEDRSPSEIPPVPVGVKELQRERSRGGHGGEEEGGQSKGGTGTPASENSSAQQGGSSASAAHTARGKGGSPSHHLQVPPARLLPIEEDAEQGALFELDEPTHPPQVPEGSSGRDTGEGTEGSRQAADGGRRRFSAGGRREGR</sequence>
<dbReference type="GO" id="GO:0005096">
    <property type="term" value="F:GTPase activator activity"/>
    <property type="evidence" value="ECO:0007669"/>
    <property type="project" value="UniProtKB-KW"/>
</dbReference>
<dbReference type="SUPFAM" id="SSF47923">
    <property type="entry name" value="Ypt/Rab-GAP domain of gyp1p"/>
    <property type="match status" value="2"/>
</dbReference>
<dbReference type="Pfam" id="PF00566">
    <property type="entry name" value="RabGAP-TBC"/>
    <property type="match status" value="1"/>
</dbReference>
<dbReference type="InterPro" id="IPR000195">
    <property type="entry name" value="Rab-GAP-TBC_dom"/>
</dbReference>
<dbReference type="PANTHER" id="PTHR47219:SF9">
    <property type="entry name" value="GTPASE ACTIVATING PROTEIN AND CENTROSOME-ASSOCIATED, ISOFORM B"/>
    <property type="match status" value="1"/>
</dbReference>
<organism evidence="4">
    <name type="scientific">Chromera velia CCMP2878</name>
    <dbReference type="NCBI Taxonomy" id="1169474"/>
    <lineage>
        <taxon>Eukaryota</taxon>
        <taxon>Sar</taxon>
        <taxon>Alveolata</taxon>
        <taxon>Colpodellida</taxon>
        <taxon>Chromeraceae</taxon>
        <taxon>Chromera</taxon>
    </lineage>
</organism>
<dbReference type="VEuPathDB" id="CryptoDB:Cvel_5999"/>
<feature type="compositionally biased region" description="Basic and acidic residues" evidence="2">
    <location>
        <begin position="606"/>
        <end position="619"/>
    </location>
</feature>
<evidence type="ECO:0000313" key="4">
    <source>
        <dbReference type="EMBL" id="CEM40617.1"/>
    </source>
</evidence>
<evidence type="ECO:0000256" key="1">
    <source>
        <dbReference type="ARBA" id="ARBA00022468"/>
    </source>
</evidence>
<feature type="region of interest" description="Disordered" evidence="2">
    <location>
        <begin position="427"/>
        <end position="490"/>
    </location>
</feature>
<dbReference type="Gene3D" id="1.10.472.80">
    <property type="entry name" value="Ypt/Rab-GAP domain of gyp1p, domain 3"/>
    <property type="match status" value="1"/>
</dbReference>
<feature type="compositionally biased region" description="Low complexity" evidence="2">
    <location>
        <begin position="637"/>
        <end position="649"/>
    </location>
</feature>
<dbReference type="FunFam" id="1.10.8.270:FF:000001">
    <property type="entry name" value="TBC1 domain family member 1"/>
    <property type="match status" value="1"/>
</dbReference>